<dbReference type="PANTHER" id="PTHR46979">
    <property type="entry name" value="SORTING NEXIN-41"/>
    <property type="match status" value="1"/>
</dbReference>
<dbReference type="SUPFAM" id="SSF103657">
    <property type="entry name" value="BAR/IMD domain-like"/>
    <property type="match status" value="1"/>
</dbReference>
<feature type="compositionally biased region" description="Low complexity" evidence="9">
    <location>
        <begin position="391"/>
        <end position="412"/>
    </location>
</feature>
<dbReference type="GO" id="GO:0035091">
    <property type="term" value="F:phosphatidylinositol binding"/>
    <property type="evidence" value="ECO:0007669"/>
    <property type="project" value="InterPro"/>
</dbReference>
<dbReference type="GO" id="GO:0042147">
    <property type="term" value="P:retrograde transport, endosome to Golgi"/>
    <property type="evidence" value="ECO:0007669"/>
    <property type="project" value="InterPro"/>
</dbReference>
<dbReference type="GO" id="GO:0010008">
    <property type="term" value="C:endosome membrane"/>
    <property type="evidence" value="ECO:0007669"/>
    <property type="project" value="UniProtKB-SubCell"/>
</dbReference>
<name>A0A1X2J142_9FUNG</name>
<accession>A0A1X2J142</accession>
<evidence type="ECO:0000259" key="10">
    <source>
        <dbReference type="PROSITE" id="PS50195"/>
    </source>
</evidence>
<evidence type="ECO:0000256" key="9">
    <source>
        <dbReference type="SAM" id="MobiDB-lite"/>
    </source>
</evidence>
<dbReference type="InterPro" id="IPR051079">
    <property type="entry name" value="Sorting_Nexin_Autophagy"/>
</dbReference>
<dbReference type="InterPro" id="IPR044106">
    <property type="entry name" value="PX_Snx41/Atg20"/>
</dbReference>
<dbReference type="CDD" id="cd06867">
    <property type="entry name" value="PX_SNX41_42"/>
    <property type="match status" value="1"/>
</dbReference>
<evidence type="ECO:0000256" key="8">
    <source>
        <dbReference type="ARBA" id="ARBA00023136"/>
    </source>
</evidence>
<protein>
    <recommendedName>
        <fullName evidence="10">PX domain-containing protein</fullName>
    </recommendedName>
</protein>
<keyword evidence="8" id="KW-0472">Membrane</keyword>
<dbReference type="InterPro" id="IPR027267">
    <property type="entry name" value="AH/BAR_dom_sf"/>
</dbReference>
<dbReference type="EMBL" id="MCGE01000001">
    <property type="protein sequence ID" value="ORZ25523.1"/>
    <property type="molecule type" value="Genomic_DNA"/>
</dbReference>
<reference evidence="11 12" key="1">
    <citation type="submission" date="2016-07" db="EMBL/GenBank/DDBJ databases">
        <title>Pervasive Adenine N6-methylation of Active Genes in Fungi.</title>
        <authorList>
            <consortium name="DOE Joint Genome Institute"/>
            <person name="Mondo S.J."/>
            <person name="Dannebaum R.O."/>
            <person name="Kuo R.C."/>
            <person name="Labutti K."/>
            <person name="Haridas S."/>
            <person name="Kuo A."/>
            <person name="Salamov A."/>
            <person name="Ahrendt S.R."/>
            <person name="Lipzen A."/>
            <person name="Sullivan W."/>
            <person name="Andreopoulos W.B."/>
            <person name="Clum A."/>
            <person name="Lindquist E."/>
            <person name="Daum C."/>
            <person name="Ramamoorthy G.K."/>
            <person name="Gryganskyi A."/>
            <person name="Culley D."/>
            <person name="Magnuson J.K."/>
            <person name="James T.Y."/>
            <person name="O'Malley M.A."/>
            <person name="Stajich J.E."/>
            <person name="Spatafora J.W."/>
            <person name="Visel A."/>
            <person name="Grigoriev I.V."/>
        </authorList>
    </citation>
    <scope>NUCLEOTIDE SEQUENCE [LARGE SCALE GENOMIC DNA]</scope>
    <source>
        <strain evidence="11 12">NRRL 1336</strain>
    </source>
</reference>
<evidence type="ECO:0000256" key="5">
    <source>
        <dbReference type="ARBA" id="ARBA00022927"/>
    </source>
</evidence>
<keyword evidence="12" id="KW-1185">Reference proteome</keyword>
<evidence type="ECO:0000256" key="1">
    <source>
        <dbReference type="ARBA" id="ARBA00004481"/>
    </source>
</evidence>
<sequence length="530" mass="59748">MTTPIPQPSSCNCAINRLLSTNDTFIFITGSQKQSDASAGKSYVAYNIRLGNIETKHRYSEFESLCKSFTKLHPTVIVPPIPEKHSIVDYAALQTRVKDDLPMVEKRKRMLQTFLNRVAKHPVLGHDHVFHRFLESGVPWSDVLHSPPLSVLPKNPLQMTYSNETAATHGMTNTVLASHLVPVPSAAYLLKNPDQKFEESEQFTYRVANYMNNHLEKSQRKVIRRLGELANDYAELGAVYNGFSLNEEGEVANAIEKIGQAVDASYSNTGEMVTMLEGDFAEPIQEYAQFAQTIKQVLKFRHMKHAQVEMIEESLHNKKESLAMLTEMEGESRRLEEAMARENTIGQNAVDIDELNNGMVDADGNAIAHPSSTVYDNPYAADHSHHDQQQQHDTISPTSTTTSTSNTNLSSPMRRRSRHAWSGPMQMVNAVGHTLQGLIDVDPVATRRNQIGKTKDAIAVLEEALEITRNDLTGISRDVQADLDRFQQEKIRDLKEMLIAYAKAHIRYCQQNLESWQEVRNEINQIPDQI</sequence>
<evidence type="ECO:0000313" key="12">
    <source>
        <dbReference type="Proteomes" id="UP000193560"/>
    </source>
</evidence>
<dbReference type="PANTHER" id="PTHR46979:SF2">
    <property type="entry name" value="SORTING NEXIN-41"/>
    <property type="match status" value="1"/>
</dbReference>
<dbReference type="GO" id="GO:0005829">
    <property type="term" value="C:cytosol"/>
    <property type="evidence" value="ECO:0007669"/>
    <property type="project" value="GOC"/>
</dbReference>
<dbReference type="InterPro" id="IPR036871">
    <property type="entry name" value="PX_dom_sf"/>
</dbReference>
<evidence type="ECO:0000256" key="4">
    <source>
        <dbReference type="ARBA" id="ARBA00022753"/>
    </source>
</evidence>
<dbReference type="Proteomes" id="UP000193560">
    <property type="component" value="Unassembled WGS sequence"/>
</dbReference>
<dbReference type="Gene3D" id="3.30.1520.10">
    <property type="entry name" value="Phox-like domain"/>
    <property type="match status" value="1"/>
</dbReference>
<proteinExistence type="inferred from homology"/>
<dbReference type="SUPFAM" id="SSF64268">
    <property type="entry name" value="PX domain"/>
    <property type="match status" value="1"/>
</dbReference>
<feature type="domain" description="PX" evidence="10">
    <location>
        <begin position="1"/>
        <end position="140"/>
    </location>
</feature>
<feature type="region of interest" description="Disordered" evidence="9">
    <location>
        <begin position="367"/>
        <end position="414"/>
    </location>
</feature>
<dbReference type="GO" id="GO:0015031">
    <property type="term" value="P:protein transport"/>
    <property type="evidence" value="ECO:0007669"/>
    <property type="project" value="UniProtKB-KW"/>
</dbReference>
<evidence type="ECO:0000256" key="7">
    <source>
        <dbReference type="ARBA" id="ARBA00023121"/>
    </source>
</evidence>
<organism evidence="11 12">
    <name type="scientific">Absidia repens</name>
    <dbReference type="NCBI Taxonomy" id="90262"/>
    <lineage>
        <taxon>Eukaryota</taxon>
        <taxon>Fungi</taxon>
        <taxon>Fungi incertae sedis</taxon>
        <taxon>Mucoromycota</taxon>
        <taxon>Mucoromycotina</taxon>
        <taxon>Mucoromycetes</taxon>
        <taxon>Mucorales</taxon>
        <taxon>Cunninghamellaceae</taxon>
        <taxon>Absidia</taxon>
    </lineage>
</organism>
<comment type="similarity">
    <text evidence="2">Belongs to the sorting nexin family.</text>
</comment>
<comment type="subcellular location">
    <subcellularLocation>
        <location evidence="1">Endosome membrane</location>
        <topology evidence="1">Peripheral membrane protein</topology>
    </subcellularLocation>
</comment>
<dbReference type="SMART" id="SM00312">
    <property type="entry name" value="PX"/>
    <property type="match status" value="1"/>
</dbReference>
<keyword evidence="7" id="KW-0446">Lipid-binding</keyword>
<keyword evidence="4" id="KW-0967">Endosome</keyword>
<evidence type="ECO:0000313" key="11">
    <source>
        <dbReference type="EMBL" id="ORZ25523.1"/>
    </source>
</evidence>
<dbReference type="PROSITE" id="PS50195">
    <property type="entry name" value="PX"/>
    <property type="match status" value="1"/>
</dbReference>
<dbReference type="STRING" id="90262.A0A1X2J142"/>
<evidence type="ECO:0000256" key="2">
    <source>
        <dbReference type="ARBA" id="ARBA00010883"/>
    </source>
</evidence>
<dbReference type="OrthoDB" id="289314at2759"/>
<dbReference type="InterPro" id="IPR001683">
    <property type="entry name" value="PX_dom"/>
</dbReference>
<keyword evidence="5" id="KW-0653">Protein transport</keyword>
<dbReference type="AlphaFoldDB" id="A0A1X2J142"/>
<comment type="caution">
    <text evidence="11">The sequence shown here is derived from an EMBL/GenBank/DDBJ whole genome shotgun (WGS) entry which is preliminary data.</text>
</comment>
<keyword evidence="6" id="KW-0072">Autophagy</keyword>
<evidence type="ECO:0000256" key="3">
    <source>
        <dbReference type="ARBA" id="ARBA00022448"/>
    </source>
</evidence>
<dbReference type="Pfam" id="PF00787">
    <property type="entry name" value="PX"/>
    <property type="match status" value="1"/>
</dbReference>
<evidence type="ECO:0000256" key="6">
    <source>
        <dbReference type="ARBA" id="ARBA00023006"/>
    </source>
</evidence>
<keyword evidence="3" id="KW-0813">Transport</keyword>
<dbReference type="Gene3D" id="1.20.1270.60">
    <property type="entry name" value="Arfaptin homology (AH) domain/BAR domain"/>
    <property type="match status" value="2"/>
</dbReference>
<dbReference type="GO" id="GO:0006914">
    <property type="term" value="P:autophagy"/>
    <property type="evidence" value="ECO:0007669"/>
    <property type="project" value="UniProtKB-KW"/>
</dbReference>
<gene>
    <name evidence="11" type="ORF">BCR42DRAFT_400333</name>
</gene>